<keyword evidence="1" id="KW-0472">Membrane</keyword>
<evidence type="ECO:0000256" key="1">
    <source>
        <dbReference type="SAM" id="Phobius"/>
    </source>
</evidence>
<keyword evidence="1" id="KW-0812">Transmembrane</keyword>
<dbReference type="Pfam" id="PF14155">
    <property type="entry name" value="DUF4307"/>
    <property type="match status" value="1"/>
</dbReference>
<dbReference type="EMBL" id="CP020715">
    <property type="protein sequence ID" value="ARJ05747.1"/>
    <property type="molecule type" value="Genomic_DNA"/>
</dbReference>
<dbReference type="AlphaFoldDB" id="A0A1X9LKV2"/>
<name>A0A1X9LKV2_9MICO</name>
<proteinExistence type="predicted"/>
<reference evidence="2 3" key="1">
    <citation type="submission" date="2017-04" db="EMBL/GenBank/DDBJ databases">
        <authorList>
            <person name="Afonso C.L."/>
            <person name="Miller P.J."/>
            <person name="Scott M.A."/>
            <person name="Spackman E."/>
            <person name="Goraichik I."/>
            <person name="Dimitrov K.M."/>
            <person name="Suarez D.L."/>
            <person name="Swayne D.E."/>
        </authorList>
    </citation>
    <scope>NUCLEOTIDE SEQUENCE [LARGE SCALE GENOMIC DNA]</scope>
    <source>
        <strain evidence="3">XA(T)</strain>
    </source>
</reference>
<dbReference type="STRING" id="1619308.B5808_11325"/>
<dbReference type="Proteomes" id="UP000192775">
    <property type="component" value="Chromosome"/>
</dbReference>
<dbReference type="KEGG" id="cphy:B5808_11325"/>
<sequence length="167" mass="18082">MWCIQTIRSSPRGRRVSRDEEIETPVPAYIDPDDRIEPAEIAARYGRTRSRRVRGRVFAIGGTIAALVVAGTWVVWAGLDGDSATIQATDTGHEVIDDTAVTVDWNLSAPAGASVRCAIQAMNADFRTVGWKVVDVPPSDTAIRPLSDTVRTTELATTGLISSCWLT</sequence>
<keyword evidence="3" id="KW-1185">Reference proteome</keyword>
<evidence type="ECO:0000313" key="3">
    <source>
        <dbReference type="Proteomes" id="UP000192775"/>
    </source>
</evidence>
<protein>
    <recommendedName>
        <fullName evidence="4">DUF4307 domain-containing protein</fullName>
    </recommendedName>
</protein>
<gene>
    <name evidence="2" type="ORF">B5808_11325</name>
</gene>
<evidence type="ECO:0008006" key="4">
    <source>
        <dbReference type="Google" id="ProtNLM"/>
    </source>
</evidence>
<organism evidence="2 3">
    <name type="scientific">Cnuibacter physcomitrellae</name>
    <dbReference type="NCBI Taxonomy" id="1619308"/>
    <lineage>
        <taxon>Bacteria</taxon>
        <taxon>Bacillati</taxon>
        <taxon>Actinomycetota</taxon>
        <taxon>Actinomycetes</taxon>
        <taxon>Micrococcales</taxon>
        <taxon>Microbacteriaceae</taxon>
        <taxon>Cnuibacter</taxon>
    </lineage>
</organism>
<evidence type="ECO:0000313" key="2">
    <source>
        <dbReference type="EMBL" id="ARJ05747.1"/>
    </source>
</evidence>
<keyword evidence="1" id="KW-1133">Transmembrane helix</keyword>
<dbReference type="InterPro" id="IPR025443">
    <property type="entry name" value="DUF4307"/>
</dbReference>
<accession>A0A1X9LKV2</accession>
<feature type="transmembrane region" description="Helical" evidence="1">
    <location>
        <begin position="57"/>
        <end position="79"/>
    </location>
</feature>